<keyword evidence="2" id="KW-1185">Reference proteome</keyword>
<evidence type="ECO:0000313" key="2">
    <source>
        <dbReference type="Proteomes" id="UP000183832"/>
    </source>
</evidence>
<accession>A0A1J1J1S6</accession>
<evidence type="ECO:0000313" key="1">
    <source>
        <dbReference type="EMBL" id="CRL05398.1"/>
    </source>
</evidence>
<protein>
    <submittedName>
        <fullName evidence="1">CLUMA_CG018276, isoform A</fullName>
    </submittedName>
</protein>
<feature type="non-terminal residue" evidence="1">
    <location>
        <position position="57"/>
    </location>
</feature>
<name>A0A1J1J1S6_9DIPT</name>
<reference evidence="1 2" key="1">
    <citation type="submission" date="2015-04" db="EMBL/GenBank/DDBJ databases">
        <authorList>
            <person name="Syromyatnikov M.Y."/>
            <person name="Popov V.N."/>
        </authorList>
    </citation>
    <scope>NUCLEOTIDE SEQUENCE [LARGE SCALE GENOMIC DNA]</scope>
</reference>
<dbReference type="Proteomes" id="UP000183832">
    <property type="component" value="Unassembled WGS sequence"/>
</dbReference>
<dbReference type="EMBL" id="CVRI01000064">
    <property type="protein sequence ID" value="CRL05398.1"/>
    <property type="molecule type" value="Genomic_DNA"/>
</dbReference>
<sequence length="57" mass="6998">MMHSLEEMYRGRERDDPERIVWSQSRLKYTKNLIMKCSYYEAAQNTRQTTIRCSNMF</sequence>
<gene>
    <name evidence="1" type="ORF">CLUMA_CG018276</name>
</gene>
<dbReference type="AlphaFoldDB" id="A0A1J1J1S6"/>
<proteinExistence type="predicted"/>
<organism evidence="1 2">
    <name type="scientific">Clunio marinus</name>
    <dbReference type="NCBI Taxonomy" id="568069"/>
    <lineage>
        <taxon>Eukaryota</taxon>
        <taxon>Metazoa</taxon>
        <taxon>Ecdysozoa</taxon>
        <taxon>Arthropoda</taxon>
        <taxon>Hexapoda</taxon>
        <taxon>Insecta</taxon>
        <taxon>Pterygota</taxon>
        <taxon>Neoptera</taxon>
        <taxon>Endopterygota</taxon>
        <taxon>Diptera</taxon>
        <taxon>Nematocera</taxon>
        <taxon>Chironomoidea</taxon>
        <taxon>Chironomidae</taxon>
        <taxon>Clunio</taxon>
    </lineage>
</organism>